<dbReference type="InterPro" id="IPR015943">
    <property type="entry name" value="WD40/YVTN_repeat-like_dom_sf"/>
</dbReference>
<dbReference type="SUPFAM" id="SSF110296">
    <property type="entry name" value="Oligoxyloglucan reducing end-specific cellobiohydrolase"/>
    <property type="match status" value="1"/>
</dbReference>
<feature type="transmembrane region" description="Helical" evidence="1">
    <location>
        <begin position="397"/>
        <end position="420"/>
    </location>
</feature>
<feature type="transmembrane region" description="Helical" evidence="1">
    <location>
        <begin position="432"/>
        <end position="450"/>
    </location>
</feature>
<feature type="transmembrane region" description="Helical" evidence="1">
    <location>
        <begin position="366"/>
        <end position="385"/>
    </location>
</feature>
<proteinExistence type="predicted"/>
<keyword evidence="1" id="KW-0812">Transmembrane</keyword>
<evidence type="ECO:0000256" key="1">
    <source>
        <dbReference type="SAM" id="Phobius"/>
    </source>
</evidence>
<keyword evidence="3" id="KW-1185">Reference proteome</keyword>
<protein>
    <submittedName>
        <fullName evidence="2">Uncharacterized protein</fullName>
    </submittedName>
</protein>
<sequence>MLLLVNDRVLKDRWGSWWTGKASDLAWLVVAPPLVAVLTAGVTTTLPRRPDGRPSFPSRRPQHRDTAALALTGLGFVLVKSTEAGAEAASAVLTALAGPSFVRCDPTDLLALPALLVAWAVARSTRVGVGRRGGLTKDVRWLVVLPVAVLATVGTSQAGPPSTRDVVVVGGDVAVLDGGWSTSVDGSHWQEVPFGEAPALLGEAASGDAAPATTACVPDLPRVCFRAVEAGLGVLRSDDGGRTWNLEWSVTGEELAALAERYDQDDPHLQTVAVAVQPTATGYRVYAAGDEDGLAVRDETGAWERIGFTYYGGTPAVPLPQVSIPREYPVPPGVFVGLLAVLGAAALSSTGATVVPWSRRERTGRLSALVAALALSLAAGLNRMWSVTQGQTIEVDLILVGSLVPYLVVGGLAFAAATLAIASAGLLRGGEAAAFAAATGLGVALVVGTVTPAALLALLAFVVFAVGALVTRWAARRHAGGEAEPPVDHWR</sequence>
<comment type="caution">
    <text evidence="2">The sequence shown here is derived from an EMBL/GenBank/DDBJ whole genome shotgun (WGS) entry which is preliminary data.</text>
</comment>
<keyword evidence="1" id="KW-1133">Transmembrane helix</keyword>
<name>A0A512PAR5_9CELL</name>
<feature type="transmembrane region" description="Helical" evidence="1">
    <location>
        <begin position="333"/>
        <end position="354"/>
    </location>
</feature>
<feature type="transmembrane region" description="Helical" evidence="1">
    <location>
        <begin position="456"/>
        <end position="475"/>
    </location>
</feature>
<accession>A0A512PAR5</accession>
<evidence type="ECO:0000313" key="2">
    <source>
        <dbReference type="EMBL" id="GEP68297.1"/>
    </source>
</evidence>
<keyword evidence="1" id="KW-0472">Membrane</keyword>
<gene>
    <name evidence="2" type="ORF">CSO01_10120</name>
</gene>
<dbReference type="Proteomes" id="UP000321798">
    <property type="component" value="Unassembled WGS sequence"/>
</dbReference>
<evidence type="ECO:0000313" key="3">
    <source>
        <dbReference type="Proteomes" id="UP000321798"/>
    </source>
</evidence>
<reference evidence="2 3" key="1">
    <citation type="submission" date="2019-07" db="EMBL/GenBank/DDBJ databases">
        <title>Whole genome shotgun sequence of Cellulomonas soli NBRC 109434.</title>
        <authorList>
            <person name="Hosoyama A."/>
            <person name="Uohara A."/>
            <person name="Ohji S."/>
            <person name="Ichikawa N."/>
        </authorList>
    </citation>
    <scope>NUCLEOTIDE SEQUENCE [LARGE SCALE GENOMIC DNA]</scope>
    <source>
        <strain evidence="2 3">NBRC 109434</strain>
    </source>
</reference>
<dbReference type="Gene3D" id="2.130.10.10">
    <property type="entry name" value="YVTN repeat-like/Quinoprotein amine dehydrogenase"/>
    <property type="match status" value="1"/>
</dbReference>
<organism evidence="2 3">
    <name type="scientific">Cellulomonas soli</name>
    <dbReference type="NCBI Taxonomy" id="931535"/>
    <lineage>
        <taxon>Bacteria</taxon>
        <taxon>Bacillati</taxon>
        <taxon>Actinomycetota</taxon>
        <taxon>Actinomycetes</taxon>
        <taxon>Micrococcales</taxon>
        <taxon>Cellulomonadaceae</taxon>
        <taxon>Cellulomonas</taxon>
    </lineage>
</organism>
<dbReference type="EMBL" id="BKAL01000003">
    <property type="protein sequence ID" value="GEP68297.1"/>
    <property type="molecule type" value="Genomic_DNA"/>
</dbReference>
<dbReference type="AlphaFoldDB" id="A0A512PAR5"/>